<evidence type="ECO:0000256" key="2">
    <source>
        <dbReference type="ARBA" id="ARBA00022692"/>
    </source>
</evidence>
<feature type="transmembrane region" description="Helical" evidence="6">
    <location>
        <begin position="211"/>
        <end position="240"/>
    </location>
</feature>
<dbReference type="GO" id="GO:0016020">
    <property type="term" value="C:membrane"/>
    <property type="evidence" value="ECO:0007669"/>
    <property type="project" value="UniProtKB-SubCell"/>
</dbReference>
<dbReference type="Gene3D" id="1.20.1250.20">
    <property type="entry name" value="MFS general substrate transporter like domains"/>
    <property type="match status" value="1"/>
</dbReference>
<evidence type="ECO:0000256" key="6">
    <source>
        <dbReference type="SAM" id="Phobius"/>
    </source>
</evidence>
<keyword evidence="4 6" id="KW-0472">Membrane</keyword>
<dbReference type="PROSITE" id="PS50850">
    <property type="entry name" value="MFS"/>
    <property type="match status" value="1"/>
</dbReference>
<keyword evidence="3 6" id="KW-1133">Transmembrane helix</keyword>
<dbReference type="CDD" id="cd17323">
    <property type="entry name" value="MFS_Tpo1_MDR_like"/>
    <property type="match status" value="1"/>
</dbReference>
<feature type="transmembrane region" description="Helical" evidence="6">
    <location>
        <begin position="457"/>
        <end position="479"/>
    </location>
</feature>
<dbReference type="OrthoDB" id="6770063at2759"/>
<dbReference type="Proteomes" id="UP000325780">
    <property type="component" value="Unassembled WGS sequence"/>
</dbReference>
<feature type="transmembrane region" description="Helical" evidence="6">
    <location>
        <begin position="364"/>
        <end position="385"/>
    </location>
</feature>
<dbReference type="PANTHER" id="PTHR23502">
    <property type="entry name" value="MAJOR FACILITATOR SUPERFAMILY"/>
    <property type="match status" value="1"/>
</dbReference>
<dbReference type="SUPFAM" id="SSF103473">
    <property type="entry name" value="MFS general substrate transporter"/>
    <property type="match status" value="1"/>
</dbReference>
<feature type="transmembrane region" description="Helical" evidence="6">
    <location>
        <begin position="54"/>
        <end position="79"/>
    </location>
</feature>
<organism evidence="8 9">
    <name type="scientific">Aspergillus avenaceus</name>
    <dbReference type="NCBI Taxonomy" id="36643"/>
    <lineage>
        <taxon>Eukaryota</taxon>
        <taxon>Fungi</taxon>
        <taxon>Dikarya</taxon>
        <taxon>Ascomycota</taxon>
        <taxon>Pezizomycotina</taxon>
        <taxon>Eurotiomycetes</taxon>
        <taxon>Eurotiomycetidae</taxon>
        <taxon>Eurotiales</taxon>
        <taxon>Aspergillaceae</taxon>
        <taxon>Aspergillus</taxon>
        <taxon>Aspergillus subgen. Circumdati</taxon>
    </lineage>
</organism>
<gene>
    <name evidence="8" type="ORF">BDV25DRAFT_136587</name>
</gene>
<keyword evidence="9" id="KW-1185">Reference proteome</keyword>
<feature type="transmembrane region" description="Helical" evidence="6">
    <location>
        <begin position="123"/>
        <end position="142"/>
    </location>
</feature>
<feature type="transmembrane region" description="Helical" evidence="6">
    <location>
        <begin position="182"/>
        <end position="205"/>
    </location>
</feature>
<feature type="domain" description="Major facilitator superfamily (MFS) profile" evidence="7">
    <location>
        <begin position="56"/>
        <end position="482"/>
    </location>
</feature>
<feature type="transmembrane region" description="Helical" evidence="6">
    <location>
        <begin position="91"/>
        <end position="111"/>
    </location>
</feature>
<evidence type="ECO:0000259" key="7">
    <source>
        <dbReference type="PROSITE" id="PS50850"/>
    </source>
</evidence>
<evidence type="ECO:0000256" key="4">
    <source>
        <dbReference type="ARBA" id="ARBA00023136"/>
    </source>
</evidence>
<protein>
    <submittedName>
        <fullName evidence="8">Putative florfenicol exporter</fullName>
    </submittedName>
</protein>
<reference evidence="8 9" key="1">
    <citation type="submission" date="2019-04" db="EMBL/GenBank/DDBJ databases">
        <title>Friends and foes A comparative genomics study of 23 Aspergillus species from section Flavi.</title>
        <authorList>
            <consortium name="DOE Joint Genome Institute"/>
            <person name="Kjaerbolling I."/>
            <person name="Vesth T."/>
            <person name="Frisvad J.C."/>
            <person name="Nybo J.L."/>
            <person name="Theobald S."/>
            <person name="Kildgaard S."/>
            <person name="Isbrandt T."/>
            <person name="Kuo A."/>
            <person name="Sato A."/>
            <person name="Lyhne E.K."/>
            <person name="Kogle M.E."/>
            <person name="Wiebenga A."/>
            <person name="Kun R.S."/>
            <person name="Lubbers R.J."/>
            <person name="Makela M.R."/>
            <person name="Barry K."/>
            <person name="Chovatia M."/>
            <person name="Clum A."/>
            <person name="Daum C."/>
            <person name="Haridas S."/>
            <person name="He G."/>
            <person name="LaButti K."/>
            <person name="Lipzen A."/>
            <person name="Mondo S."/>
            <person name="Riley R."/>
            <person name="Salamov A."/>
            <person name="Simmons B.A."/>
            <person name="Magnuson J.K."/>
            <person name="Henrissat B."/>
            <person name="Mortensen U.H."/>
            <person name="Larsen T.O."/>
            <person name="Devries R.P."/>
            <person name="Grigoriev I.V."/>
            <person name="Machida M."/>
            <person name="Baker S.E."/>
            <person name="Andersen M.R."/>
        </authorList>
    </citation>
    <scope>NUCLEOTIDE SEQUENCE [LARGE SCALE GENOMIC DNA]</scope>
    <source>
        <strain evidence="8 9">IBT 18842</strain>
    </source>
</reference>
<dbReference type="EMBL" id="ML742035">
    <property type="protein sequence ID" value="KAE8153838.1"/>
    <property type="molecule type" value="Genomic_DNA"/>
</dbReference>
<sequence>MTREDEPTETTRLLPPESREADENAIQNADDLHVDWESPSDPSNPKNWPSAQKWLCAMLVSIYSLIAPTAAAMVVPAMPALARDLHITSSGMLQMTLSAFVLGWGTGPLILGPLSEVFGRAPLLHVGQLGFMLINVMCALVRNPYVFLFLRFVSGLFGSGPTALGAGVLSDLWVSDERGVSLAIYTIMPLLGPTAGPLLGGYIIQYYDWKYIFYLCSSLTGFFLVFGIFLLPETFGPMILHRKRLAKLKKMNALPRDSAWGQRLKSLIGKSLSRPFVLLGTQPIIQVLAVYFGFLFGLYQLTISTFHSLWKDVYGESDMVSSLNYISMTVGLIVGCEIAGPLNDKIYRTLKRRNNNVDLPEYRIWLMLPAATLVPLGMIWFGWSAAAKSHWIMPNLGMGVAAVGLVMGFQCMQAYVMDAYPIYAASAMGALTVLRSLAGFVMPIFAPALNRSLGYGWASTLLAVLAAIVGGVTPGVLYWKGATLRAQSPYAAGDVKVIL</sequence>
<feature type="region of interest" description="Disordered" evidence="5">
    <location>
        <begin position="1"/>
        <end position="47"/>
    </location>
</feature>
<dbReference type="GO" id="GO:0022857">
    <property type="term" value="F:transmembrane transporter activity"/>
    <property type="evidence" value="ECO:0007669"/>
    <property type="project" value="InterPro"/>
</dbReference>
<name>A0A5N6U5H7_ASPAV</name>
<evidence type="ECO:0000313" key="8">
    <source>
        <dbReference type="EMBL" id="KAE8153838.1"/>
    </source>
</evidence>
<feature type="transmembrane region" description="Helical" evidence="6">
    <location>
        <begin position="391"/>
        <end position="410"/>
    </location>
</feature>
<feature type="transmembrane region" description="Helical" evidence="6">
    <location>
        <begin position="322"/>
        <end position="343"/>
    </location>
</feature>
<feature type="transmembrane region" description="Helical" evidence="6">
    <location>
        <begin position="276"/>
        <end position="302"/>
    </location>
</feature>
<evidence type="ECO:0000256" key="1">
    <source>
        <dbReference type="ARBA" id="ARBA00004141"/>
    </source>
</evidence>
<evidence type="ECO:0000313" key="9">
    <source>
        <dbReference type="Proteomes" id="UP000325780"/>
    </source>
</evidence>
<keyword evidence="2 6" id="KW-0812">Transmembrane</keyword>
<dbReference type="Pfam" id="PF07690">
    <property type="entry name" value="MFS_1"/>
    <property type="match status" value="1"/>
</dbReference>
<feature type="transmembrane region" description="Helical" evidence="6">
    <location>
        <begin position="422"/>
        <end position="445"/>
    </location>
</feature>
<dbReference type="InterPro" id="IPR011701">
    <property type="entry name" value="MFS"/>
</dbReference>
<comment type="subcellular location">
    <subcellularLocation>
        <location evidence="1">Membrane</location>
        <topology evidence="1">Multi-pass membrane protein</topology>
    </subcellularLocation>
</comment>
<feature type="transmembrane region" description="Helical" evidence="6">
    <location>
        <begin position="148"/>
        <end position="170"/>
    </location>
</feature>
<dbReference type="InterPro" id="IPR036259">
    <property type="entry name" value="MFS_trans_sf"/>
</dbReference>
<dbReference type="InterPro" id="IPR020846">
    <property type="entry name" value="MFS_dom"/>
</dbReference>
<accession>A0A5N6U5H7</accession>
<evidence type="ECO:0000256" key="5">
    <source>
        <dbReference type="SAM" id="MobiDB-lite"/>
    </source>
</evidence>
<dbReference type="PANTHER" id="PTHR23502:SF60">
    <property type="entry name" value="MAJOR FACILITATOR SUPERFAMILY (MFS) PROFILE DOMAIN-CONTAINING PROTEIN-RELATED"/>
    <property type="match status" value="1"/>
</dbReference>
<evidence type="ECO:0000256" key="3">
    <source>
        <dbReference type="ARBA" id="ARBA00022989"/>
    </source>
</evidence>
<dbReference type="AlphaFoldDB" id="A0A5N6U5H7"/>
<proteinExistence type="predicted"/>